<keyword evidence="2 6" id="KW-0812">Transmembrane</keyword>
<proteinExistence type="predicted"/>
<keyword evidence="4 6" id="KW-0472">Membrane</keyword>
<dbReference type="PANTHER" id="PTHR30386">
    <property type="entry name" value="MEMBRANE FUSION SUBUNIT OF EMRAB-TOLC MULTIDRUG EFFLUX PUMP"/>
    <property type="match status" value="1"/>
</dbReference>
<dbReference type="RefSeq" id="WP_115972638.1">
    <property type="nucleotide sequence ID" value="NZ_QNVT01000024.1"/>
</dbReference>
<evidence type="ECO:0000313" key="8">
    <source>
        <dbReference type="Proteomes" id="UP000256686"/>
    </source>
</evidence>
<accession>A0A3D9C3N8</accession>
<dbReference type="PANTHER" id="PTHR30386:SF26">
    <property type="entry name" value="TRANSPORT PROTEIN COMB"/>
    <property type="match status" value="1"/>
</dbReference>
<dbReference type="GO" id="GO:0016020">
    <property type="term" value="C:membrane"/>
    <property type="evidence" value="ECO:0007669"/>
    <property type="project" value="UniProtKB-SubCell"/>
</dbReference>
<keyword evidence="3 6" id="KW-1133">Transmembrane helix</keyword>
<feature type="transmembrane region" description="Helical" evidence="6">
    <location>
        <begin position="26"/>
        <end position="45"/>
    </location>
</feature>
<comment type="caution">
    <text evidence="7">The sequence shown here is derived from an EMBL/GenBank/DDBJ whole genome shotgun (WGS) entry which is preliminary data.</text>
</comment>
<sequence length="446" mass="51080">MKKVEVHHSEEFRDVISKFPRKFNSILAFSLLIIMIICGLLGWFIQSPEMILANVKVTAEKPPITIVSESNGKIKILEFTPQKQFKKGSVIGVIENLGEEDKILRLKDSLVKYQSSLYTLNLRSFDFAQADNLGEVQEPYFKFITALHEVNNNRNDNEYDLQVAMLKQQIEQYHSLIAQRSNLKKFKSKEINILSQKYRDDSILVSKKMAIVNDFENSALNFLKEKENLKNIDIENLRNQLNIADAKGNLNLFLLQKKLKLSNVELKLLESFQQLALSVNNWEKKYLIKVPVDGQVDYVNFISSNQFVTQGSMLFSVLPNNNKIIGQVLMPSEGAGKVKVGQTVFIKLNAFPYQEFGKLTGTVKNISLIPNESQYLVIVEIPKGLQSDSDKNLSFGKNMEGQAEIIVEKKRLIHKIFDKIIKAFDRKAPEKEQSTDKEKKENEKNK</sequence>
<evidence type="ECO:0000256" key="1">
    <source>
        <dbReference type="ARBA" id="ARBA00004167"/>
    </source>
</evidence>
<gene>
    <name evidence="7" type="ORF">DRF65_20645</name>
</gene>
<feature type="region of interest" description="Disordered" evidence="5">
    <location>
        <begin position="427"/>
        <end position="446"/>
    </location>
</feature>
<dbReference type="Proteomes" id="UP000256686">
    <property type="component" value="Unassembled WGS sequence"/>
</dbReference>
<evidence type="ECO:0000256" key="2">
    <source>
        <dbReference type="ARBA" id="ARBA00022692"/>
    </source>
</evidence>
<organism evidence="7 8">
    <name type="scientific">Chryseobacterium pennae</name>
    <dbReference type="NCBI Taxonomy" id="2258962"/>
    <lineage>
        <taxon>Bacteria</taxon>
        <taxon>Pseudomonadati</taxon>
        <taxon>Bacteroidota</taxon>
        <taxon>Flavobacteriia</taxon>
        <taxon>Flavobacteriales</taxon>
        <taxon>Weeksellaceae</taxon>
        <taxon>Chryseobacterium group</taxon>
        <taxon>Chryseobacterium</taxon>
    </lineage>
</organism>
<evidence type="ECO:0000256" key="5">
    <source>
        <dbReference type="SAM" id="MobiDB-lite"/>
    </source>
</evidence>
<dbReference type="Gene3D" id="2.40.30.170">
    <property type="match status" value="1"/>
</dbReference>
<evidence type="ECO:0008006" key="9">
    <source>
        <dbReference type="Google" id="ProtNLM"/>
    </source>
</evidence>
<evidence type="ECO:0000256" key="4">
    <source>
        <dbReference type="ARBA" id="ARBA00023136"/>
    </source>
</evidence>
<name>A0A3D9C3N8_9FLAO</name>
<keyword evidence="8" id="KW-1185">Reference proteome</keyword>
<evidence type="ECO:0000256" key="3">
    <source>
        <dbReference type="ARBA" id="ARBA00022989"/>
    </source>
</evidence>
<protein>
    <recommendedName>
        <fullName evidence="9">HlyD family efflux transporter periplasmic adaptor subunit</fullName>
    </recommendedName>
</protein>
<dbReference type="AlphaFoldDB" id="A0A3D9C3N8"/>
<evidence type="ECO:0000313" key="7">
    <source>
        <dbReference type="EMBL" id="REC60475.1"/>
    </source>
</evidence>
<evidence type="ECO:0000256" key="6">
    <source>
        <dbReference type="SAM" id="Phobius"/>
    </source>
</evidence>
<dbReference type="InterPro" id="IPR050739">
    <property type="entry name" value="MFP"/>
</dbReference>
<dbReference type="EMBL" id="QNVT01000024">
    <property type="protein sequence ID" value="REC60475.1"/>
    <property type="molecule type" value="Genomic_DNA"/>
</dbReference>
<reference evidence="8" key="1">
    <citation type="submission" date="2018-06" db="EMBL/GenBank/DDBJ databases">
        <authorList>
            <person name="Lum Nde A."/>
            <person name="Hugo C."/>
        </authorList>
    </citation>
    <scope>NUCLEOTIDE SEQUENCE [LARGE SCALE GENOMIC DNA]</scope>
    <source>
        <strain evidence="8">1_F178</strain>
    </source>
</reference>
<comment type="subcellular location">
    <subcellularLocation>
        <location evidence="1">Membrane</location>
        <topology evidence="1">Single-pass membrane protein</topology>
    </subcellularLocation>
</comment>